<accession>A0A6G1G7B2</accession>
<organism evidence="3">
    <name type="scientific">Eremomyces bilateralis CBS 781.70</name>
    <dbReference type="NCBI Taxonomy" id="1392243"/>
    <lineage>
        <taxon>Eukaryota</taxon>
        <taxon>Fungi</taxon>
        <taxon>Dikarya</taxon>
        <taxon>Ascomycota</taxon>
        <taxon>Pezizomycotina</taxon>
        <taxon>Dothideomycetes</taxon>
        <taxon>Dothideomycetes incertae sedis</taxon>
        <taxon>Eremomycetales</taxon>
        <taxon>Eremomycetaceae</taxon>
        <taxon>Eremomyces</taxon>
    </lineage>
</organism>
<keyword evidence="2" id="KW-0812">Transmembrane</keyword>
<keyword evidence="2" id="KW-0472">Membrane</keyword>
<name>A0A6G1G7B2_9PEZI</name>
<reference evidence="5" key="2">
    <citation type="submission" date="2020-04" db="EMBL/GenBank/DDBJ databases">
        <authorList>
            <consortium name="NCBI Genome Project"/>
        </authorList>
    </citation>
    <scope>NUCLEOTIDE SEQUENCE</scope>
    <source>
        <strain evidence="5">CBS 781.70</strain>
    </source>
</reference>
<evidence type="ECO:0000256" key="2">
    <source>
        <dbReference type="SAM" id="Phobius"/>
    </source>
</evidence>
<keyword evidence="4" id="KW-1185">Reference proteome</keyword>
<reference evidence="3 5" key="1">
    <citation type="submission" date="2020-01" db="EMBL/GenBank/DDBJ databases">
        <authorList>
            <consortium name="DOE Joint Genome Institute"/>
            <person name="Haridas S."/>
            <person name="Albert R."/>
            <person name="Binder M."/>
            <person name="Bloem J."/>
            <person name="Labutti K."/>
            <person name="Salamov A."/>
            <person name="Andreopoulos B."/>
            <person name="Baker S.E."/>
            <person name="Barry K."/>
            <person name="Bills G."/>
            <person name="Bluhm B.H."/>
            <person name="Cannon C."/>
            <person name="Castanera R."/>
            <person name="Culley D.E."/>
            <person name="Daum C."/>
            <person name="Ezra D."/>
            <person name="Gonzalez J.B."/>
            <person name="Henrissat B."/>
            <person name="Kuo A."/>
            <person name="Liang C."/>
            <person name="Lipzen A."/>
            <person name="Lutzoni F."/>
            <person name="Magnuson J."/>
            <person name="Mondo S."/>
            <person name="Nolan M."/>
            <person name="Ohm R."/>
            <person name="Pangilinan J."/>
            <person name="Park H.-J."/>
            <person name="Ramirez L."/>
            <person name="Alfaro M."/>
            <person name="Sun H."/>
            <person name="Tritt A."/>
            <person name="Yoshinaga Y."/>
            <person name="Zwiers L.-H."/>
            <person name="Turgeon B.G."/>
            <person name="Goodwin S.B."/>
            <person name="Spatafora J.W."/>
            <person name="Crous P.W."/>
            <person name="Grigoriev I.V."/>
        </authorList>
    </citation>
    <scope>NUCLEOTIDE SEQUENCE</scope>
    <source>
        <strain evidence="3 5">CBS 781.70</strain>
    </source>
</reference>
<reference evidence="5" key="3">
    <citation type="submission" date="2025-04" db="UniProtKB">
        <authorList>
            <consortium name="RefSeq"/>
        </authorList>
    </citation>
    <scope>IDENTIFICATION</scope>
    <source>
        <strain evidence="5">CBS 781.70</strain>
    </source>
</reference>
<sequence length="493" mass="53935">MARYHLGRGWRQSALIPCSSLSLCLLSYYQRQRFNMDLESLNLHEKGGNSSWNPNNTRGTVPGAVLNGIVQGIVVKPRRKAEDIARGYGFLQDIHDVGKKRLKLLVATGDASSTVANTELRSCVAPCSSAADPETTYEDTTAETVYTGCRKAPVAILATTTPISETFSVEIYETQADSPTEEHTTEAICRGCQNPIQPCFAAASAHTTSIIAVPLATPINGTRSARVSGPLGSGPLPLKINPISIPSVPIWLFLLSSVLGSMMCFFTLLSLTHTYYNQQTPGLQKVSIKVIWSPSVRSSSSTRSKLFFTAAEEHDEQAKRRSVWSRLAHCHPSPRISPFSCDDELSSLEALLPPSPSSFATGIELRPLSICMPSPAPSRKSSPVAAIHRRPLSAPNLPAVSEEEWVRRRAQFELRSGHEATAHENRRSRSGTPPRTPRFLEWAVDQFGRIPGRLDRFANPEEGGEDLLVALPVQEPTARWEEAESKEWVGGGE</sequence>
<dbReference type="EMBL" id="ML975154">
    <property type="protein sequence ID" value="KAF1813938.1"/>
    <property type="molecule type" value="Genomic_DNA"/>
</dbReference>
<dbReference type="AlphaFoldDB" id="A0A6G1G7B2"/>
<feature type="transmembrane region" description="Helical" evidence="2">
    <location>
        <begin position="248"/>
        <end position="271"/>
    </location>
</feature>
<feature type="region of interest" description="Disordered" evidence="1">
    <location>
        <begin position="470"/>
        <end position="493"/>
    </location>
</feature>
<dbReference type="GeneID" id="54422892"/>
<feature type="region of interest" description="Disordered" evidence="1">
    <location>
        <begin position="416"/>
        <end position="438"/>
    </location>
</feature>
<evidence type="ECO:0000256" key="1">
    <source>
        <dbReference type="SAM" id="MobiDB-lite"/>
    </source>
</evidence>
<dbReference type="Proteomes" id="UP000504638">
    <property type="component" value="Unplaced"/>
</dbReference>
<feature type="compositionally biased region" description="Basic and acidic residues" evidence="1">
    <location>
        <begin position="416"/>
        <end position="427"/>
    </location>
</feature>
<keyword evidence="2" id="KW-1133">Transmembrane helix</keyword>
<proteinExistence type="predicted"/>
<feature type="compositionally biased region" description="Basic and acidic residues" evidence="1">
    <location>
        <begin position="478"/>
        <end position="487"/>
    </location>
</feature>
<protein>
    <submittedName>
        <fullName evidence="3 5">Uncharacterized protein</fullName>
    </submittedName>
</protein>
<evidence type="ECO:0000313" key="4">
    <source>
        <dbReference type="Proteomes" id="UP000504638"/>
    </source>
</evidence>
<evidence type="ECO:0000313" key="3">
    <source>
        <dbReference type="EMBL" id="KAF1813938.1"/>
    </source>
</evidence>
<dbReference type="RefSeq" id="XP_033535569.1">
    <property type="nucleotide sequence ID" value="XM_033682322.1"/>
</dbReference>
<gene>
    <name evidence="3 5" type="ORF">P152DRAFT_501635</name>
</gene>
<evidence type="ECO:0000313" key="5">
    <source>
        <dbReference type="RefSeq" id="XP_033535569.1"/>
    </source>
</evidence>